<evidence type="ECO:0000313" key="1">
    <source>
        <dbReference type="EMBL" id="GLI57671.1"/>
    </source>
</evidence>
<name>A0A9W6GPK1_9FUSO</name>
<comment type="caution">
    <text evidence="1">The sequence shown here is derived from an EMBL/GenBank/DDBJ whole genome shotgun (WGS) entry which is preliminary data.</text>
</comment>
<dbReference type="EMBL" id="BSDY01000022">
    <property type="protein sequence ID" value="GLI57671.1"/>
    <property type="molecule type" value="Genomic_DNA"/>
</dbReference>
<evidence type="ECO:0000313" key="2">
    <source>
        <dbReference type="Proteomes" id="UP001144471"/>
    </source>
</evidence>
<dbReference type="Proteomes" id="UP001144471">
    <property type="component" value="Unassembled WGS sequence"/>
</dbReference>
<dbReference type="AlphaFoldDB" id="A0A9W6GPK1"/>
<keyword evidence="2" id="KW-1185">Reference proteome</keyword>
<dbReference type="SUPFAM" id="SSF54523">
    <property type="entry name" value="Pili subunits"/>
    <property type="match status" value="1"/>
</dbReference>
<gene>
    <name evidence="1" type="ORF">PM10SUCC1_31850</name>
</gene>
<protein>
    <submittedName>
        <fullName evidence="1">Uncharacterized protein</fullName>
    </submittedName>
</protein>
<reference evidence="1" key="1">
    <citation type="submission" date="2022-12" db="EMBL/GenBank/DDBJ databases">
        <title>Reference genome sequencing for broad-spectrum identification of bacterial and archaeal isolates by mass spectrometry.</title>
        <authorList>
            <person name="Sekiguchi Y."/>
            <person name="Tourlousse D.M."/>
        </authorList>
    </citation>
    <scope>NUCLEOTIDE SEQUENCE</scope>
    <source>
        <strain evidence="1">10succ1</strain>
    </source>
</reference>
<dbReference type="InterPro" id="IPR045584">
    <property type="entry name" value="Pilin-like"/>
</dbReference>
<accession>A0A9W6GPK1</accession>
<organism evidence="1 2">
    <name type="scientific">Propionigenium maris DSM 9537</name>
    <dbReference type="NCBI Taxonomy" id="1123000"/>
    <lineage>
        <taxon>Bacteria</taxon>
        <taxon>Fusobacteriati</taxon>
        <taxon>Fusobacteriota</taxon>
        <taxon>Fusobacteriia</taxon>
        <taxon>Fusobacteriales</taxon>
        <taxon>Fusobacteriaceae</taxon>
        <taxon>Propionigenium</taxon>
    </lineage>
</organism>
<sequence length="178" mass="20039">MIELVVVMALAAILISTTSLSVSKVKERRALEESKNKVTEILRLYSDKSFNEGEVYEVTLDYTNKKIEVRDGDSVLIENEDLPSILEYYVNVDNDGIAGEEAIKTTKNGGLAKLNNSPINFSMYIFDLNEDARYRISVDGINSSKLAYVNVYKKKSSKEINLSNITSYTLVSSDWEKD</sequence>
<proteinExistence type="predicted"/>